<dbReference type="RefSeq" id="WP_046519761.1">
    <property type="nucleotide sequence ID" value="NZ_LAVS01000017.1"/>
</dbReference>
<reference evidence="1 2" key="1">
    <citation type="submission" date="2018-11" db="EMBL/GenBank/DDBJ databases">
        <title>Draft genome analysis of Rheinheimera mesophila isolated from an industrial waste site.</title>
        <authorList>
            <person name="Yu Q."/>
            <person name="Qi Y."/>
            <person name="Zhang H."/>
            <person name="Lu Y."/>
            <person name="Pu J."/>
        </authorList>
    </citation>
    <scope>NUCLEOTIDE SEQUENCE [LARGE SCALE GENOMIC DNA]</scope>
    <source>
        <strain evidence="1 2">IITR13</strain>
    </source>
</reference>
<dbReference type="SUPFAM" id="SSF81593">
    <property type="entry name" value="Nucleotidyltransferase substrate binding subunit/domain"/>
    <property type="match status" value="1"/>
</dbReference>
<gene>
    <name evidence="1" type="ORF">EIK76_12880</name>
</gene>
<organism evidence="1 2">
    <name type="scientific">Rheinheimera mesophila</name>
    <dbReference type="NCBI Taxonomy" id="1547515"/>
    <lineage>
        <taxon>Bacteria</taxon>
        <taxon>Pseudomonadati</taxon>
        <taxon>Pseudomonadota</taxon>
        <taxon>Gammaproteobacteria</taxon>
        <taxon>Chromatiales</taxon>
        <taxon>Chromatiaceae</taxon>
        <taxon>Rheinheimera</taxon>
    </lineage>
</organism>
<proteinExistence type="predicted"/>
<dbReference type="NCBIfam" id="TIGR01987">
    <property type="entry name" value="HI0074"/>
    <property type="match status" value="1"/>
</dbReference>
<dbReference type="OrthoDB" id="9810452at2"/>
<dbReference type="EMBL" id="RRCF01000003">
    <property type="protein sequence ID" value="RRJ20408.1"/>
    <property type="molecule type" value="Genomic_DNA"/>
</dbReference>
<sequence length="137" mass="16071">MNDFVLDLTPLHNATNRLYEGWLRYQQDISDTQIRDGLVQRFEFTYEISHKMLKRYLEMASATPELFDQMPFQDLIRTGNEQGLLLGSWPDWRLYREMRGKTSHSYDEAVALEVVAGIPKFLAEASHLSEQLEKRMA</sequence>
<dbReference type="AlphaFoldDB" id="A0A3P3QH01"/>
<dbReference type="Gene3D" id="1.20.120.330">
    <property type="entry name" value="Nucleotidyltransferases domain 2"/>
    <property type="match status" value="1"/>
</dbReference>
<name>A0A3P3QH01_9GAMM</name>
<dbReference type="GO" id="GO:0016740">
    <property type="term" value="F:transferase activity"/>
    <property type="evidence" value="ECO:0007669"/>
    <property type="project" value="UniProtKB-KW"/>
</dbReference>
<keyword evidence="1" id="KW-0808">Transferase</keyword>
<dbReference type="Proteomes" id="UP000276260">
    <property type="component" value="Unassembled WGS sequence"/>
</dbReference>
<dbReference type="InterPro" id="IPR010235">
    <property type="entry name" value="HepT"/>
</dbReference>
<evidence type="ECO:0000313" key="2">
    <source>
        <dbReference type="Proteomes" id="UP000276260"/>
    </source>
</evidence>
<comment type="caution">
    <text evidence="1">The sequence shown here is derived from an EMBL/GenBank/DDBJ whole genome shotgun (WGS) entry which is preliminary data.</text>
</comment>
<protein>
    <submittedName>
        <fullName evidence="1">Nucleotidyltransferase</fullName>
    </submittedName>
</protein>
<evidence type="ECO:0000313" key="1">
    <source>
        <dbReference type="EMBL" id="RRJ20408.1"/>
    </source>
</evidence>
<accession>A0A3P3QH01</accession>
<dbReference type="Pfam" id="PF08780">
    <property type="entry name" value="NTase_sub_bind"/>
    <property type="match status" value="1"/>
</dbReference>
<keyword evidence="2" id="KW-1185">Reference proteome</keyword>